<comment type="function">
    <text evidence="9">Synthesizes selenophosphate from selenide and ATP.</text>
</comment>
<organism evidence="12">
    <name type="scientific">Desulfobacca acetoxidans</name>
    <dbReference type="NCBI Taxonomy" id="60893"/>
    <lineage>
        <taxon>Bacteria</taxon>
        <taxon>Pseudomonadati</taxon>
        <taxon>Thermodesulfobacteriota</taxon>
        <taxon>Desulfobaccia</taxon>
        <taxon>Desulfobaccales</taxon>
        <taxon>Desulfobaccaceae</taxon>
        <taxon>Desulfobacca</taxon>
    </lineage>
</organism>
<dbReference type="Pfam" id="PF02769">
    <property type="entry name" value="AIRS_C"/>
    <property type="match status" value="1"/>
</dbReference>
<dbReference type="GO" id="GO:0016260">
    <property type="term" value="P:selenocysteine biosynthetic process"/>
    <property type="evidence" value="ECO:0007669"/>
    <property type="project" value="InterPro"/>
</dbReference>
<name>A0A7C3ZA19_9BACT</name>
<evidence type="ECO:0000259" key="10">
    <source>
        <dbReference type="Pfam" id="PF00586"/>
    </source>
</evidence>
<keyword evidence="2 9" id="KW-0808">Transferase</keyword>
<comment type="cofactor">
    <cofactor evidence="9">
        <name>Mg(2+)</name>
        <dbReference type="ChEBI" id="CHEBI:18420"/>
    </cofactor>
    <text evidence="9">Binds 1 Mg(2+) ion per monomer.</text>
</comment>
<dbReference type="SUPFAM" id="SSF56042">
    <property type="entry name" value="PurM C-terminal domain-like"/>
    <property type="match status" value="1"/>
</dbReference>
<dbReference type="Pfam" id="PF00586">
    <property type="entry name" value="AIRS"/>
    <property type="match status" value="1"/>
</dbReference>
<dbReference type="InterPro" id="IPR016188">
    <property type="entry name" value="PurM-like_N"/>
</dbReference>
<comment type="caution">
    <text evidence="9">Lacks conserved residue(s) required for the propagation of feature annotation.</text>
</comment>
<keyword evidence="6 9" id="KW-0067">ATP-binding</keyword>
<dbReference type="InterPro" id="IPR004536">
    <property type="entry name" value="SPS/SelD"/>
</dbReference>
<dbReference type="PANTHER" id="PTHR10256">
    <property type="entry name" value="SELENIDE, WATER DIKINASE"/>
    <property type="match status" value="1"/>
</dbReference>
<dbReference type="PANTHER" id="PTHR10256:SF0">
    <property type="entry name" value="INACTIVE SELENIDE, WATER DIKINASE-LIKE PROTEIN-RELATED"/>
    <property type="match status" value="1"/>
</dbReference>
<dbReference type="AlphaFoldDB" id="A0A7C3ZA19"/>
<dbReference type="NCBIfam" id="NF002098">
    <property type="entry name" value="PRK00943.1"/>
    <property type="match status" value="1"/>
</dbReference>
<dbReference type="EMBL" id="DTMF01000309">
    <property type="protein sequence ID" value="HGF35230.1"/>
    <property type="molecule type" value="Genomic_DNA"/>
</dbReference>
<dbReference type="GO" id="GO:0000287">
    <property type="term" value="F:magnesium ion binding"/>
    <property type="evidence" value="ECO:0007669"/>
    <property type="project" value="UniProtKB-UniRule"/>
</dbReference>
<feature type="domain" description="PurM-like C-terminal" evidence="11">
    <location>
        <begin position="148"/>
        <end position="323"/>
    </location>
</feature>
<evidence type="ECO:0000256" key="2">
    <source>
        <dbReference type="ARBA" id="ARBA00022679"/>
    </source>
</evidence>
<dbReference type="NCBIfam" id="TIGR00476">
    <property type="entry name" value="selD"/>
    <property type="match status" value="1"/>
</dbReference>
<evidence type="ECO:0000256" key="6">
    <source>
        <dbReference type="ARBA" id="ARBA00022840"/>
    </source>
</evidence>
<dbReference type="HAMAP" id="MF_00625">
    <property type="entry name" value="SelD"/>
    <property type="match status" value="1"/>
</dbReference>
<feature type="binding site" description="in other chain" evidence="9">
    <location>
        <begin position="27"/>
        <end position="29"/>
    </location>
    <ligand>
        <name>ATP</name>
        <dbReference type="ChEBI" id="CHEBI:30616"/>
        <note>ligand shared between dimeric partners</note>
    </ligand>
</feature>
<accession>A0A7C3ZA19</accession>
<evidence type="ECO:0000256" key="4">
    <source>
        <dbReference type="ARBA" id="ARBA00022741"/>
    </source>
</evidence>
<feature type="binding site" evidence="9">
    <location>
        <position position="30"/>
    </location>
    <ligand>
        <name>Mg(2+)</name>
        <dbReference type="ChEBI" id="CHEBI:18420"/>
    </ligand>
</feature>
<comment type="caution">
    <text evidence="12">The sequence shown here is derived from an EMBL/GenBank/DDBJ whole genome shotgun (WGS) entry which is preliminary data.</text>
</comment>
<feature type="binding site" description="in other chain" evidence="9">
    <location>
        <position position="70"/>
    </location>
    <ligand>
        <name>ATP</name>
        <dbReference type="ChEBI" id="CHEBI:30616"/>
        <note>ligand shared between dimeric partners</note>
    </ligand>
</feature>
<keyword evidence="5 9" id="KW-0418">Kinase</keyword>
<comment type="similarity">
    <text evidence="1 9">Belongs to the selenophosphate synthase 1 family. Class I subfamily.</text>
</comment>
<gene>
    <name evidence="9 12" type="primary">selD</name>
    <name evidence="12" type="ORF">ENW96_12770</name>
</gene>
<dbReference type="EC" id="2.7.9.3" evidence="9"/>
<dbReference type="InterPro" id="IPR010918">
    <property type="entry name" value="PurM-like_C_dom"/>
</dbReference>
<feature type="binding site" description="in other chain" evidence="9">
    <location>
        <position position="47"/>
    </location>
    <ligand>
        <name>ATP</name>
        <dbReference type="ChEBI" id="CHEBI:30616"/>
        <note>ligand shared between dimeric partners</note>
    </ligand>
</feature>
<dbReference type="InterPro" id="IPR036921">
    <property type="entry name" value="PurM-like_N_sf"/>
</dbReference>
<dbReference type="FunFam" id="3.90.650.10:FF:000004">
    <property type="entry name" value="Selenide, water dikinase"/>
    <property type="match status" value="1"/>
</dbReference>
<dbReference type="InterPro" id="IPR036676">
    <property type="entry name" value="PurM-like_C_sf"/>
</dbReference>
<evidence type="ECO:0000256" key="3">
    <source>
        <dbReference type="ARBA" id="ARBA00022723"/>
    </source>
</evidence>
<comment type="subunit">
    <text evidence="9">Homodimer.</text>
</comment>
<evidence type="ECO:0000256" key="5">
    <source>
        <dbReference type="ARBA" id="ARBA00022777"/>
    </source>
</evidence>
<dbReference type="Gene3D" id="3.90.650.10">
    <property type="entry name" value="PurM-like C-terminal domain"/>
    <property type="match status" value="1"/>
</dbReference>
<feature type="binding site" evidence="9">
    <location>
        <position position="70"/>
    </location>
    <ligand>
        <name>Mg(2+)</name>
        <dbReference type="ChEBI" id="CHEBI:18420"/>
    </ligand>
</feature>
<dbReference type="SUPFAM" id="SSF55326">
    <property type="entry name" value="PurM N-terminal domain-like"/>
    <property type="match status" value="1"/>
</dbReference>
<feature type="domain" description="PurM-like N-terminal" evidence="10">
    <location>
        <begin position="29"/>
        <end position="136"/>
    </location>
</feature>
<dbReference type="GO" id="GO:0005524">
    <property type="term" value="F:ATP binding"/>
    <property type="evidence" value="ECO:0007669"/>
    <property type="project" value="UniProtKB-UniRule"/>
</dbReference>
<keyword evidence="3 9" id="KW-0479">Metal-binding</keyword>
<evidence type="ECO:0000256" key="9">
    <source>
        <dbReference type="HAMAP-Rule" id="MF_00625"/>
    </source>
</evidence>
<evidence type="ECO:0000256" key="8">
    <source>
        <dbReference type="ARBA" id="ARBA00023266"/>
    </source>
</evidence>
<dbReference type="PIRSF" id="PIRSF036407">
    <property type="entry name" value="Selenphspht_syn"/>
    <property type="match status" value="1"/>
</dbReference>
<sequence length="329" mass="33744">MPPGVLEEILAGLPVRSDPNLLVGIETADDAGVYRLTDEIALIQTVDFFTPIVNDPYIFGQIAAANALSDVYAMGGRPLTALNIVCYPSKTVSKEVLKAILAGGLDKVHEAGALLVGGHSVDDTELKYGLSVTGVVHPQRVLTNAGAQVGDRLILTKPLGTGIIATAIKGRAASPEAEAQAVAVMVALNREAAECLEGFTVHAVTDVTGFGLLGHALEMAAGSGVELTLSASRVPILAAAREYATMGLVPAGTFANRNFCQKSLRVAGTIDVVTLDLLADAQTNGGLLIAVAGDQAETLLARLHDRGVAAAALIGEVTAVGPGAINLKD</sequence>
<protein>
    <recommendedName>
        <fullName evidence="9">Selenide, water dikinase</fullName>
        <ecNumber evidence="9">2.7.9.3</ecNumber>
    </recommendedName>
    <alternativeName>
        <fullName evidence="9">Selenium donor protein</fullName>
    </alternativeName>
    <alternativeName>
        <fullName evidence="9">Selenophosphate synthase</fullName>
    </alternativeName>
</protein>
<dbReference type="GO" id="GO:0005737">
    <property type="term" value="C:cytoplasm"/>
    <property type="evidence" value="ECO:0007669"/>
    <property type="project" value="TreeGrafter"/>
</dbReference>
<evidence type="ECO:0000256" key="7">
    <source>
        <dbReference type="ARBA" id="ARBA00022842"/>
    </source>
</evidence>
<evidence type="ECO:0000256" key="1">
    <source>
        <dbReference type="ARBA" id="ARBA00008026"/>
    </source>
</evidence>
<keyword evidence="7 9" id="KW-0460">Magnesium</keyword>
<dbReference type="Gene3D" id="3.30.1330.10">
    <property type="entry name" value="PurM-like, N-terminal domain"/>
    <property type="match status" value="1"/>
</dbReference>
<dbReference type="GO" id="GO:0004756">
    <property type="term" value="F:selenide, water dikinase activity"/>
    <property type="evidence" value="ECO:0007669"/>
    <property type="project" value="UniProtKB-UniRule"/>
</dbReference>
<comment type="catalytic activity">
    <reaction evidence="9">
        <text>hydrogenselenide + ATP + H2O = selenophosphate + AMP + phosphate + 2 H(+)</text>
        <dbReference type="Rhea" id="RHEA:18737"/>
        <dbReference type="ChEBI" id="CHEBI:15377"/>
        <dbReference type="ChEBI" id="CHEBI:15378"/>
        <dbReference type="ChEBI" id="CHEBI:16144"/>
        <dbReference type="ChEBI" id="CHEBI:29317"/>
        <dbReference type="ChEBI" id="CHEBI:30616"/>
        <dbReference type="ChEBI" id="CHEBI:43474"/>
        <dbReference type="ChEBI" id="CHEBI:456215"/>
        <dbReference type="EC" id="2.7.9.3"/>
    </reaction>
</comment>
<feature type="binding site" evidence="9">
    <location>
        <position position="206"/>
    </location>
    <ligand>
        <name>Mg(2+)</name>
        <dbReference type="ChEBI" id="CHEBI:18420"/>
    </ligand>
</feature>
<dbReference type="CDD" id="cd02195">
    <property type="entry name" value="SelD"/>
    <property type="match status" value="1"/>
</dbReference>
<feature type="binding site" evidence="9">
    <location>
        <begin position="118"/>
        <end position="120"/>
    </location>
    <ligand>
        <name>ATP</name>
        <dbReference type="ChEBI" id="CHEBI:30616"/>
        <note>ligand shared between dimeric partners</note>
    </ligand>
</feature>
<dbReference type="FunFam" id="3.30.1330.10:FF:000003">
    <property type="entry name" value="Selenide, water dikinase"/>
    <property type="match status" value="1"/>
</dbReference>
<reference evidence="12" key="1">
    <citation type="journal article" date="2020" name="mSystems">
        <title>Genome- and Community-Level Interaction Insights into Carbon Utilization and Element Cycling Functions of Hydrothermarchaeota in Hydrothermal Sediment.</title>
        <authorList>
            <person name="Zhou Z."/>
            <person name="Liu Y."/>
            <person name="Xu W."/>
            <person name="Pan J."/>
            <person name="Luo Z.H."/>
            <person name="Li M."/>
        </authorList>
    </citation>
    <scope>NUCLEOTIDE SEQUENCE [LARGE SCALE GENOMIC DNA]</scope>
    <source>
        <strain evidence="12">SpSt-897</strain>
    </source>
</reference>
<keyword evidence="4 9" id="KW-0547">Nucleotide-binding</keyword>
<evidence type="ECO:0000259" key="11">
    <source>
        <dbReference type="Pfam" id="PF02769"/>
    </source>
</evidence>
<proteinExistence type="inferred from homology"/>
<keyword evidence="8 9" id="KW-0711">Selenium</keyword>
<evidence type="ECO:0000313" key="12">
    <source>
        <dbReference type="EMBL" id="HGF35230.1"/>
    </source>
</evidence>
<dbReference type="InterPro" id="IPR023061">
    <property type="entry name" value="SelD_I"/>
</dbReference>